<accession>A0A7L5DZX7</accession>
<keyword evidence="4" id="KW-1185">Reference proteome</keyword>
<evidence type="ECO:0000256" key="1">
    <source>
        <dbReference type="SAM" id="MobiDB-lite"/>
    </source>
</evidence>
<evidence type="ECO:0000313" key="3">
    <source>
        <dbReference type="EMBL" id="QJD95788.1"/>
    </source>
</evidence>
<dbReference type="AlphaFoldDB" id="A0A7L5DZX7"/>
<evidence type="ECO:0000313" key="4">
    <source>
        <dbReference type="Proteomes" id="UP000503278"/>
    </source>
</evidence>
<sequence>MFMLILTRTLLIVLCLSLLTSIALAQAPITVKGLVFNQSSAVRLAQVTIANRHNQTYATTNNLGEFSIQAAIGDSLMIFKAGFTEQKIAVKSTQDLMISLIPVTQLADVIIKSTSKRQEQQQTMDVYRSKGIYFDGKPPLLAGLGSPATALYELFGKGPRQARHFSNYIKRENEQTAINRRYNKELVKRVTNLNDEEAQQLVEAYRPTPEEITKWSDYDLIQFIKKSVVSFKTPSGLKPLPKLPSASEAPKS</sequence>
<keyword evidence="2" id="KW-0732">Signal</keyword>
<protein>
    <recommendedName>
        <fullName evidence="5">Carboxypeptidase-like regulatory domain-containing protein</fullName>
    </recommendedName>
</protein>
<feature type="chain" id="PRO_5029669638" description="Carboxypeptidase-like regulatory domain-containing protein" evidence="2">
    <location>
        <begin position="26"/>
        <end position="252"/>
    </location>
</feature>
<proteinExistence type="predicted"/>
<evidence type="ECO:0000256" key="2">
    <source>
        <dbReference type="SAM" id="SignalP"/>
    </source>
</evidence>
<feature type="region of interest" description="Disordered" evidence="1">
    <location>
        <begin position="232"/>
        <end position="252"/>
    </location>
</feature>
<gene>
    <name evidence="3" type="ORF">HH214_07845</name>
</gene>
<organism evidence="3 4">
    <name type="scientific">Mucilaginibacter robiniae</name>
    <dbReference type="NCBI Taxonomy" id="2728022"/>
    <lineage>
        <taxon>Bacteria</taxon>
        <taxon>Pseudomonadati</taxon>
        <taxon>Bacteroidota</taxon>
        <taxon>Sphingobacteriia</taxon>
        <taxon>Sphingobacteriales</taxon>
        <taxon>Sphingobacteriaceae</taxon>
        <taxon>Mucilaginibacter</taxon>
    </lineage>
</organism>
<feature type="signal peptide" evidence="2">
    <location>
        <begin position="1"/>
        <end position="25"/>
    </location>
</feature>
<dbReference type="SUPFAM" id="SSF49464">
    <property type="entry name" value="Carboxypeptidase regulatory domain-like"/>
    <property type="match status" value="1"/>
</dbReference>
<dbReference type="InterPro" id="IPR008969">
    <property type="entry name" value="CarboxyPept-like_regulatory"/>
</dbReference>
<reference evidence="3 4" key="1">
    <citation type="submission" date="2020-04" db="EMBL/GenBank/DDBJ databases">
        <title>Genome sequencing of novel species.</title>
        <authorList>
            <person name="Heo J."/>
            <person name="Kim S.-J."/>
            <person name="Kim J.-S."/>
            <person name="Hong S.-B."/>
            <person name="Kwon S.-W."/>
        </authorList>
    </citation>
    <scope>NUCLEOTIDE SEQUENCE [LARGE SCALE GENOMIC DNA]</scope>
    <source>
        <strain evidence="3 4">F39-2</strain>
    </source>
</reference>
<dbReference type="EMBL" id="CP051682">
    <property type="protein sequence ID" value="QJD95788.1"/>
    <property type="molecule type" value="Genomic_DNA"/>
</dbReference>
<evidence type="ECO:0008006" key="5">
    <source>
        <dbReference type="Google" id="ProtNLM"/>
    </source>
</evidence>
<name>A0A7L5DZX7_9SPHI</name>
<dbReference type="KEGG" id="mrob:HH214_07845"/>
<dbReference type="RefSeq" id="WP_169606795.1">
    <property type="nucleotide sequence ID" value="NZ_CP051682.1"/>
</dbReference>
<dbReference type="Proteomes" id="UP000503278">
    <property type="component" value="Chromosome"/>
</dbReference>